<feature type="transmembrane region" description="Helical" evidence="11">
    <location>
        <begin position="57"/>
        <end position="74"/>
    </location>
</feature>
<sequence length="182" mass="21333">MNSSYNDTTNTNKSRESILQPCSYKIHPLEGDQKTDLKIFEQHLAYSYNEERKTAQIYKIVALSIIVLFFIYTIYKTYIIKEVSLDMNGNGKMLFFIGCFLVCGFLLCGFHKTRGKAHKNMISRCNNILRLFKIKFNEEKQRLVRIKIVPKLPMPAQDGKSESEAFHNNLKRVEHMDFSKYK</sequence>
<dbReference type="AlphaFoldDB" id="A0AAW2ZP39"/>
<dbReference type="EMBL" id="JAOPGA020001688">
    <property type="protein sequence ID" value="KAL0490484.1"/>
    <property type="molecule type" value="Genomic_DNA"/>
</dbReference>
<evidence type="ECO:0000256" key="7">
    <source>
        <dbReference type="ARBA" id="ARBA00023098"/>
    </source>
</evidence>
<evidence type="ECO:0000256" key="10">
    <source>
        <dbReference type="ARBA" id="ARBA00030458"/>
    </source>
</evidence>
<keyword evidence="6 11" id="KW-1133">Transmembrane helix</keyword>
<evidence type="ECO:0000256" key="1">
    <source>
        <dbReference type="ARBA" id="ARBA00004232"/>
    </source>
</evidence>
<keyword evidence="7" id="KW-0443">Lipid metabolism</keyword>
<evidence type="ECO:0000256" key="3">
    <source>
        <dbReference type="ARBA" id="ARBA00010998"/>
    </source>
</evidence>
<comment type="similarity">
    <text evidence="3">Belongs to the CNEP1R1 family.</text>
</comment>
<reference evidence="12 13" key="1">
    <citation type="submission" date="2024-03" db="EMBL/GenBank/DDBJ databases">
        <title>The Acrasis kona genome and developmental transcriptomes reveal deep origins of eukaryotic multicellular pathways.</title>
        <authorList>
            <person name="Sheikh S."/>
            <person name="Fu C.-J."/>
            <person name="Brown M.W."/>
            <person name="Baldauf S.L."/>
        </authorList>
    </citation>
    <scope>NUCLEOTIDE SEQUENCE [LARGE SCALE GENOMIC DNA]</scope>
    <source>
        <strain evidence="12 13">ATCC MYA-3509</strain>
    </source>
</reference>
<evidence type="ECO:0000256" key="5">
    <source>
        <dbReference type="ARBA" id="ARBA00022692"/>
    </source>
</evidence>
<evidence type="ECO:0000256" key="6">
    <source>
        <dbReference type="ARBA" id="ARBA00022989"/>
    </source>
</evidence>
<keyword evidence="4" id="KW-0963">Cytoplasm</keyword>
<accession>A0AAW2ZP39</accession>
<gene>
    <name evidence="12" type="ORF">AKO1_009548</name>
</gene>
<dbReference type="GO" id="GO:0031965">
    <property type="term" value="C:nuclear membrane"/>
    <property type="evidence" value="ECO:0007669"/>
    <property type="project" value="UniProtKB-SubCell"/>
</dbReference>
<evidence type="ECO:0000256" key="4">
    <source>
        <dbReference type="ARBA" id="ARBA00022490"/>
    </source>
</evidence>
<dbReference type="PANTHER" id="PTHR20996:SF1">
    <property type="entry name" value="NUCLEAR ENVELOPE PHOSPHATASE-REGULATORY SUBUNIT 1"/>
    <property type="match status" value="1"/>
</dbReference>
<keyword evidence="9" id="KW-0539">Nucleus</keyword>
<evidence type="ECO:0000313" key="12">
    <source>
        <dbReference type="EMBL" id="KAL0490484.1"/>
    </source>
</evidence>
<dbReference type="GO" id="GO:0005737">
    <property type="term" value="C:cytoplasm"/>
    <property type="evidence" value="ECO:0007669"/>
    <property type="project" value="UniProtKB-SubCell"/>
</dbReference>
<comment type="subcellular location">
    <subcellularLocation>
        <location evidence="2">Cytoplasm</location>
    </subcellularLocation>
    <subcellularLocation>
        <location evidence="1">Nucleus membrane</location>
        <topology evidence="1">Multi-pass membrane protein</topology>
    </subcellularLocation>
</comment>
<dbReference type="Proteomes" id="UP001431209">
    <property type="component" value="Unassembled WGS sequence"/>
</dbReference>
<dbReference type="GO" id="GO:0071595">
    <property type="term" value="C:Nem1-Spo7 phosphatase complex"/>
    <property type="evidence" value="ECO:0007669"/>
    <property type="project" value="InterPro"/>
</dbReference>
<dbReference type="InterPro" id="IPR019168">
    <property type="entry name" value="NEP1-R1"/>
</dbReference>
<evidence type="ECO:0000256" key="2">
    <source>
        <dbReference type="ARBA" id="ARBA00004496"/>
    </source>
</evidence>
<evidence type="ECO:0000313" key="13">
    <source>
        <dbReference type="Proteomes" id="UP001431209"/>
    </source>
</evidence>
<evidence type="ECO:0000256" key="9">
    <source>
        <dbReference type="ARBA" id="ARBA00023242"/>
    </source>
</evidence>
<dbReference type="PANTHER" id="PTHR20996">
    <property type="entry name" value="NUCLEAR ENVELOPE PHOSPHATASE-REGULATORY SUBUNIT 1"/>
    <property type="match status" value="1"/>
</dbReference>
<name>A0AAW2ZP39_9EUKA</name>
<keyword evidence="5 11" id="KW-0812">Transmembrane</keyword>
<feature type="transmembrane region" description="Helical" evidence="11">
    <location>
        <begin position="94"/>
        <end position="111"/>
    </location>
</feature>
<organism evidence="12 13">
    <name type="scientific">Acrasis kona</name>
    <dbReference type="NCBI Taxonomy" id="1008807"/>
    <lineage>
        <taxon>Eukaryota</taxon>
        <taxon>Discoba</taxon>
        <taxon>Heterolobosea</taxon>
        <taxon>Tetramitia</taxon>
        <taxon>Eutetramitia</taxon>
        <taxon>Acrasidae</taxon>
        <taxon>Acrasis</taxon>
    </lineage>
</organism>
<keyword evidence="13" id="KW-1185">Reference proteome</keyword>
<evidence type="ECO:0000256" key="8">
    <source>
        <dbReference type="ARBA" id="ARBA00023136"/>
    </source>
</evidence>
<comment type="caution">
    <text evidence="12">The sequence shown here is derived from an EMBL/GenBank/DDBJ whole genome shotgun (WGS) entry which is preliminary data.</text>
</comment>
<evidence type="ECO:0000256" key="11">
    <source>
        <dbReference type="SAM" id="Phobius"/>
    </source>
</evidence>
<keyword evidence="8 11" id="KW-0472">Membrane</keyword>
<proteinExistence type="inferred from homology"/>
<protein>
    <recommendedName>
        <fullName evidence="10">Transmembrane protein 188</fullName>
    </recommendedName>
</protein>
<dbReference type="GO" id="GO:0006629">
    <property type="term" value="P:lipid metabolic process"/>
    <property type="evidence" value="ECO:0007669"/>
    <property type="project" value="UniProtKB-KW"/>
</dbReference>